<dbReference type="OrthoDB" id="6281533at2759"/>
<name>A0A3P6TIQ7_DIBLA</name>
<evidence type="ECO:0000313" key="1">
    <source>
        <dbReference type="EMBL" id="VDK83219.1"/>
    </source>
</evidence>
<accession>A0A3P6TIQ7</accession>
<gene>
    <name evidence="1" type="ORF">DILT_LOCUS3434</name>
</gene>
<sequence length="118" mass="12983">MNPMWPFSGTVIPLTVERSIKGNLQPGQRLEVYYAEGTMCGVTADMLPRREGTYLISGFHVTIPGCRSLGFRCHLPPEIHLVTRCGWTAPLHDLTITQIAGLFLGMYSCDGGACQVKQ</sequence>
<evidence type="ECO:0000313" key="2">
    <source>
        <dbReference type="Proteomes" id="UP000281553"/>
    </source>
</evidence>
<reference evidence="1 2" key="1">
    <citation type="submission" date="2018-11" db="EMBL/GenBank/DDBJ databases">
        <authorList>
            <consortium name="Pathogen Informatics"/>
        </authorList>
    </citation>
    <scope>NUCLEOTIDE SEQUENCE [LARGE SCALE GENOMIC DNA]</scope>
</reference>
<protein>
    <submittedName>
        <fullName evidence="1">Uncharacterized protein</fullName>
    </submittedName>
</protein>
<proteinExistence type="predicted"/>
<dbReference type="Proteomes" id="UP000281553">
    <property type="component" value="Unassembled WGS sequence"/>
</dbReference>
<organism evidence="1 2">
    <name type="scientific">Dibothriocephalus latus</name>
    <name type="common">Fish tapeworm</name>
    <name type="synonym">Diphyllobothrium latum</name>
    <dbReference type="NCBI Taxonomy" id="60516"/>
    <lineage>
        <taxon>Eukaryota</taxon>
        <taxon>Metazoa</taxon>
        <taxon>Spiralia</taxon>
        <taxon>Lophotrochozoa</taxon>
        <taxon>Platyhelminthes</taxon>
        <taxon>Cestoda</taxon>
        <taxon>Eucestoda</taxon>
        <taxon>Diphyllobothriidea</taxon>
        <taxon>Diphyllobothriidae</taxon>
        <taxon>Dibothriocephalus</taxon>
    </lineage>
</organism>
<dbReference type="AlphaFoldDB" id="A0A3P6TIQ7"/>
<keyword evidence="2" id="KW-1185">Reference proteome</keyword>
<dbReference type="EMBL" id="UYRU01043657">
    <property type="protein sequence ID" value="VDK83219.1"/>
    <property type="molecule type" value="Genomic_DNA"/>
</dbReference>